<dbReference type="PANTHER" id="PTHR30024">
    <property type="entry name" value="ALIPHATIC SULFONATES-BINDING PROTEIN-RELATED"/>
    <property type="match status" value="1"/>
</dbReference>
<name>A0ABU6P3Q7_9BACI</name>
<evidence type="ECO:0000259" key="7">
    <source>
        <dbReference type="SMART" id="SM00062"/>
    </source>
</evidence>
<evidence type="ECO:0000313" key="9">
    <source>
        <dbReference type="Proteomes" id="UP001342826"/>
    </source>
</evidence>
<dbReference type="GeneID" id="301142472"/>
<keyword evidence="3 6" id="KW-0732">Signal</keyword>
<evidence type="ECO:0000313" key="8">
    <source>
        <dbReference type="EMBL" id="MED4403995.1"/>
    </source>
</evidence>
<evidence type="ECO:0000256" key="2">
    <source>
        <dbReference type="ARBA" id="ARBA00010742"/>
    </source>
</evidence>
<feature type="signal peptide" evidence="6">
    <location>
        <begin position="1"/>
        <end position="22"/>
    </location>
</feature>
<dbReference type="PANTHER" id="PTHR30024:SF47">
    <property type="entry name" value="TAURINE-BINDING PERIPLASMIC PROTEIN"/>
    <property type="match status" value="1"/>
</dbReference>
<feature type="domain" description="Solute-binding protein family 3/N-terminal" evidence="7">
    <location>
        <begin position="42"/>
        <end position="261"/>
    </location>
</feature>
<comment type="similarity">
    <text evidence="2">Belongs to the bacterial solute-binding protein SsuA/TauA family.</text>
</comment>
<evidence type="ECO:0000256" key="4">
    <source>
        <dbReference type="ARBA" id="ARBA00023139"/>
    </source>
</evidence>
<accession>A0ABU6P3Q7</accession>
<comment type="caution">
    <text evidence="8">The sequence shown here is derived from an EMBL/GenBank/DDBJ whole genome shotgun (WGS) entry which is preliminary data.</text>
</comment>
<dbReference type="SUPFAM" id="SSF53850">
    <property type="entry name" value="Periplasmic binding protein-like II"/>
    <property type="match status" value="1"/>
</dbReference>
<feature type="chain" id="PRO_5045057897" evidence="6">
    <location>
        <begin position="23"/>
        <end position="343"/>
    </location>
</feature>
<dbReference type="Gene3D" id="3.40.190.10">
    <property type="entry name" value="Periplasmic binding protein-like II"/>
    <property type="match status" value="2"/>
</dbReference>
<keyword evidence="9" id="KW-1185">Reference proteome</keyword>
<reference evidence="8 9" key="1">
    <citation type="submission" date="2023-03" db="EMBL/GenBank/DDBJ databases">
        <title>Bacillus Genome Sequencing.</title>
        <authorList>
            <person name="Dunlap C."/>
        </authorList>
    </citation>
    <scope>NUCLEOTIDE SEQUENCE [LARGE SCALE GENOMIC DNA]</scope>
    <source>
        <strain evidence="8 9">NRS-1717</strain>
    </source>
</reference>
<evidence type="ECO:0000256" key="1">
    <source>
        <dbReference type="ARBA" id="ARBA00004418"/>
    </source>
</evidence>
<dbReference type="RefSeq" id="WP_066233417.1">
    <property type="nucleotide sequence ID" value="NZ_JARTFQ010000003.1"/>
</dbReference>
<gene>
    <name evidence="8" type="ORF">P9271_22150</name>
</gene>
<evidence type="ECO:0000256" key="6">
    <source>
        <dbReference type="SAM" id="SignalP"/>
    </source>
</evidence>
<evidence type="ECO:0000256" key="5">
    <source>
        <dbReference type="ARBA" id="ARBA00023288"/>
    </source>
</evidence>
<dbReference type="EMBL" id="JARTFS010000021">
    <property type="protein sequence ID" value="MED4403995.1"/>
    <property type="molecule type" value="Genomic_DNA"/>
</dbReference>
<dbReference type="InterPro" id="IPR015168">
    <property type="entry name" value="SsuA/THI5"/>
</dbReference>
<dbReference type="InterPro" id="IPR010068">
    <property type="entry name" value="Peri-bd_TauA"/>
</dbReference>
<dbReference type="Pfam" id="PF09084">
    <property type="entry name" value="NMT1"/>
    <property type="match status" value="1"/>
</dbReference>
<dbReference type="PROSITE" id="PS51257">
    <property type="entry name" value="PROKAR_LIPOPROTEIN"/>
    <property type="match status" value="1"/>
</dbReference>
<dbReference type="InterPro" id="IPR001638">
    <property type="entry name" value="Solute-binding_3/MltF_N"/>
</dbReference>
<dbReference type="SMART" id="SM00062">
    <property type="entry name" value="PBPb"/>
    <property type="match status" value="1"/>
</dbReference>
<evidence type="ECO:0000256" key="3">
    <source>
        <dbReference type="ARBA" id="ARBA00022729"/>
    </source>
</evidence>
<proteinExistence type="inferred from homology"/>
<comment type="subcellular location">
    <subcellularLocation>
        <location evidence="1">Periplasm</location>
    </subcellularLocation>
</comment>
<sequence length="343" mass="37481">MKKINILALILIFSLIISGCSSKPQSSEKPNEENANEDVPKEVRIGYQVIPNAELLAKQLGSVEKKFPNTKITWLEFDSGRDVNTAIASENIDLGLVGSVPLTTGIANNLPYQVYFIHDVIGDAESLVVREDTGIESIKDVAGKKIAVPFGSTAHFSLLTALNKAGIDPNQLSVLDMQPQDILAAWQRGDIDGAFVWHPTLGKILEDNGSVLLSAEKLAEEGVITSDTGVVQKKFADKYPSFIKEYISVLDESINLYREDPKKAAKTLAPALGLTEEQTLQQMEGLIWLDYSEQKASDYLGTNEETGQFANVLESTGQFLKDQAIIPSSPDLSTYQSAILHLK</sequence>
<organism evidence="8 9">
    <name type="scientific">Metabacillus fastidiosus</name>
    <dbReference type="NCBI Taxonomy" id="1458"/>
    <lineage>
        <taxon>Bacteria</taxon>
        <taxon>Bacillati</taxon>
        <taxon>Bacillota</taxon>
        <taxon>Bacilli</taxon>
        <taxon>Bacillales</taxon>
        <taxon>Bacillaceae</taxon>
        <taxon>Metabacillus</taxon>
    </lineage>
</organism>
<keyword evidence="5" id="KW-0449">Lipoprotein</keyword>
<dbReference type="CDD" id="cd13560">
    <property type="entry name" value="PBP2_taurine"/>
    <property type="match status" value="1"/>
</dbReference>
<keyword evidence="4" id="KW-0564">Palmitate</keyword>
<dbReference type="Proteomes" id="UP001342826">
    <property type="component" value="Unassembled WGS sequence"/>
</dbReference>
<protein>
    <submittedName>
        <fullName evidence="8">ABC transporter substrate-binding protein</fullName>
    </submittedName>
</protein>